<geneLocation type="plasmid" evidence="1 3">
    <name>poh3</name>
</geneLocation>
<dbReference type="GO" id="GO:0051301">
    <property type="term" value="P:cell division"/>
    <property type="evidence" value="ECO:0007669"/>
    <property type="project" value="UniProtKB-KW"/>
</dbReference>
<reference evidence="1 3" key="1">
    <citation type="submission" date="2017-04" db="EMBL/GenBank/DDBJ databases">
        <title>Complete Genome Sequence of Bacillus thuringiensis type Strain ATCC 10792.</title>
        <authorList>
            <person name="Oh D.-H."/>
            <person name="Park B.-J."/>
            <person name="Shuai W."/>
            <person name="Chelliah R."/>
        </authorList>
    </citation>
    <scope>NUCLEOTIDE SEQUENCE [LARGE SCALE GENOMIC DNA]</scope>
    <source>
        <strain evidence="1 3">ATCC 10792</strain>
        <plasmid evidence="1 3">poh3</plasmid>
    </source>
</reference>
<evidence type="ECO:0000313" key="1">
    <source>
        <dbReference type="EMBL" id="ARP61694.1"/>
    </source>
</evidence>
<organism evidence="1 3">
    <name type="scientific">Bacillus thuringiensis</name>
    <dbReference type="NCBI Taxonomy" id="1428"/>
    <lineage>
        <taxon>Bacteria</taxon>
        <taxon>Bacillati</taxon>
        <taxon>Bacillota</taxon>
        <taxon>Bacilli</taxon>
        <taxon>Bacillales</taxon>
        <taxon>Bacillaceae</taxon>
        <taxon>Bacillus</taxon>
        <taxon>Bacillus cereus group</taxon>
    </lineage>
</organism>
<accession>A0A1W6WYS8</accession>
<dbReference type="EMBL" id="CP021064">
    <property type="protein sequence ID" value="ARP61694.1"/>
    <property type="molecule type" value="Genomic_DNA"/>
</dbReference>
<dbReference type="AlphaFoldDB" id="A0A1W6WYS8"/>
<keyword evidence="3" id="KW-1185">Reference proteome</keyword>
<keyword evidence="1" id="KW-0614">Plasmid</keyword>
<sequence>MTEQLTFLLDDLTNTTAAIKNKKVIDFREQAQPFDIRNAKAKHLPGRVRFADVLAIIPCDVWSADELPRSVKQDNHFDMYIDYVTALWRYRRAQDKSFFWDEAEEICKAARESQEPQPLRIYFDSGFKPQYVTKYLEG</sequence>
<keyword evidence="1" id="KW-0131">Cell cycle</keyword>
<dbReference type="Proteomes" id="UP000194143">
    <property type="component" value="Plasmid poh3"/>
</dbReference>
<proteinExistence type="predicted"/>
<dbReference type="EMBL" id="CP021064">
    <property type="protein sequence ID" value="ARP61766.1"/>
    <property type="molecule type" value="Genomic_DNA"/>
</dbReference>
<keyword evidence="1" id="KW-0132">Cell division</keyword>
<dbReference type="RefSeq" id="WP_000139419.1">
    <property type="nucleotide sequence ID" value="NZ_CP021064.1"/>
</dbReference>
<dbReference type="GeneID" id="67469776"/>
<gene>
    <name evidence="1" type="ORF">CAB88_32335</name>
    <name evidence="2" type="ORF">CAB88_32725</name>
</gene>
<name>A0A1W6WYS8_BACTU</name>
<evidence type="ECO:0000313" key="3">
    <source>
        <dbReference type="Proteomes" id="UP000194143"/>
    </source>
</evidence>
<protein>
    <submittedName>
        <fullName evidence="1">Cell division protein SepF</fullName>
    </submittedName>
</protein>
<evidence type="ECO:0000313" key="2">
    <source>
        <dbReference type="EMBL" id="ARP61766.1"/>
    </source>
</evidence>